<dbReference type="EMBL" id="DS113603">
    <property type="protein sequence ID" value="EAY00384.1"/>
    <property type="molecule type" value="Genomic_DNA"/>
</dbReference>
<keyword evidence="2" id="KW-0378">Hydrolase</keyword>
<feature type="domain" description="Metallo-beta-lactamase" evidence="1">
    <location>
        <begin position="92"/>
        <end position="288"/>
    </location>
</feature>
<dbReference type="GO" id="GO:0016787">
    <property type="term" value="F:hydrolase activity"/>
    <property type="evidence" value="ECO:0007669"/>
    <property type="project" value="UniProtKB-KW"/>
</dbReference>
<dbReference type="Pfam" id="PF12706">
    <property type="entry name" value="Lactamase_B_2"/>
    <property type="match status" value="1"/>
</dbReference>
<organism evidence="2 3">
    <name type="scientific">Trichomonas vaginalis (strain ATCC PRA-98 / G3)</name>
    <dbReference type="NCBI Taxonomy" id="412133"/>
    <lineage>
        <taxon>Eukaryota</taxon>
        <taxon>Metamonada</taxon>
        <taxon>Parabasalia</taxon>
        <taxon>Trichomonadida</taxon>
        <taxon>Trichomonadidae</taxon>
        <taxon>Trichomonas</taxon>
    </lineage>
</organism>
<dbReference type="RefSeq" id="XP_001313313.1">
    <property type="nucleotide sequence ID" value="XM_001313312.1"/>
</dbReference>
<dbReference type="PANTHER" id="PTHR15032:SF4">
    <property type="entry name" value="N-ACYL-PHOSPHATIDYLETHANOLAMINE-HYDROLYZING PHOSPHOLIPASE D"/>
    <property type="match status" value="1"/>
</dbReference>
<evidence type="ECO:0000259" key="1">
    <source>
        <dbReference type="Pfam" id="PF12706"/>
    </source>
</evidence>
<dbReference type="GO" id="GO:0005737">
    <property type="term" value="C:cytoplasm"/>
    <property type="evidence" value="ECO:0000318"/>
    <property type="project" value="GO_Central"/>
</dbReference>
<dbReference type="VEuPathDB" id="TrichDB:TVAGG3_0307480"/>
<dbReference type="PANTHER" id="PTHR15032">
    <property type="entry name" value="N-ACYL-PHOSPHATIDYLETHANOLAMINE-HYDROLYZING PHOSPHOLIPASE D"/>
    <property type="match status" value="1"/>
</dbReference>
<dbReference type="SMR" id="A2F3W8"/>
<dbReference type="Gene3D" id="3.60.15.10">
    <property type="entry name" value="Ribonuclease Z/Hydroxyacylglutathione hydrolase-like"/>
    <property type="match status" value="1"/>
</dbReference>
<reference evidence="2" key="2">
    <citation type="journal article" date="2007" name="Science">
        <title>Draft genome sequence of the sexually transmitted pathogen Trichomonas vaginalis.</title>
        <authorList>
            <person name="Carlton J.M."/>
            <person name="Hirt R.P."/>
            <person name="Silva J.C."/>
            <person name="Delcher A.L."/>
            <person name="Schatz M."/>
            <person name="Zhao Q."/>
            <person name="Wortman J.R."/>
            <person name="Bidwell S.L."/>
            <person name="Alsmark U.C.M."/>
            <person name="Besteiro S."/>
            <person name="Sicheritz-Ponten T."/>
            <person name="Noel C.J."/>
            <person name="Dacks J.B."/>
            <person name="Foster P.G."/>
            <person name="Simillion C."/>
            <person name="Van de Peer Y."/>
            <person name="Miranda-Saavedra D."/>
            <person name="Barton G.J."/>
            <person name="Westrop G.D."/>
            <person name="Mueller S."/>
            <person name="Dessi D."/>
            <person name="Fiori P.L."/>
            <person name="Ren Q."/>
            <person name="Paulsen I."/>
            <person name="Zhang H."/>
            <person name="Bastida-Corcuera F.D."/>
            <person name="Simoes-Barbosa A."/>
            <person name="Brown M.T."/>
            <person name="Hayes R.D."/>
            <person name="Mukherjee M."/>
            <person name="Okumura C.Y."/>
            <person name="Schneider R."/>
            <person name="Smith A.J."/>
            <person name="Vanacova S."/>
            <person name="Villalvazo M."/>
            <person name="Haas B.J."/>
            <person name="Pertea M."/>
            <person name="Feldblyum T.V."/>
            <person name="Utterback T.R."/>
            <person name="Shu C.L."/>
            <person name="Osoegawa K."/>
            <person name="de Jong P.J."/>
            <person name="Hrdy I."/>
            <person name="Horvathova L."/>
            <person name="Zubacova Z."/>
            <person name="Dolezal P."/>
            <person name="Malik S.B."/>
            <person name="Logsdon J.M. Jr."/>
            <person name="Henze K."/>
            <person name="Gupta A."/>
            <person name="Wang C.C."/>
            <person name="Dunne R.L."/>
            <person name="Upcroft J.A."/>
            <person name="Upcroft P."/>
            <person name="White O."/>
            <person name="Salzberg S.L."/>
            <person name="Tang P."/>
            <person name="Chiu C.-H."/>
            <person name="Lee Y.-S."/>
            <person name="Embley T.M."/>
            <person name="Coombs G.H."/>
            <person name="Mottram J.C."/>
            <person name="Tachezy J."/>
            <person name="Fraser-Liggett C.M."/>
            <person name="Johnson P.J."/>
        </authorList>
    </citation>
    <scope>NUCLEOTIDE SEQUENCE [LARGE SCALE GENOMIC DNA]</scope>
    <source>
        <strain evidence="2">G3</strain>
    </source>
</reference>
<dbReference type="VEuPathDB" id="TrichDB:TVAG_290900"/>
<dbReference type="eggNOG" id="KOG3798">
    <property type="taxonomic scope" value="Eukaryota"/>
</dbReference>
<accession>A2F3W8</accession>
<gene>
    <name evidence="2" type="ORF">TVAG_290900</name>
</gene>
<dbReference type="KEGG" id="tva:4758204"/>
<dbReference type="InterPro" id="IPR036866">
    <property type="entry name" value="RibonucZ/Hydroxyglut_hydro"/>
</dbReference>
<proteinExistence type="predicted"/>
<evidence type="ECO:0000313" key="3">
    <source>
        <dbReference type="Proteomes" id="UP000001542"/>
    </source>
</evidence>
<evidence type="ECO:0000313" key="2">
    <source>
        <dbReference type="EMBL" id="EAY00384.1"/>
    </source>
</evidence>
<dbReference type="AlphaFoldDB" id="A2F3W8"/>
<name>A2F3W8_TRIV3</name>
<dbReference type="Proteomes" id="UP000001542">
    <property type="component" value="Unassembled WGS sequence"/>
</dbReference>
<sequence>MSALNTIFITNLSTYTTRHHNGKRFINDPGEPMASKSNVNWFSIFKFAFQKDYVDPMPTRNMTYDFNTKTNATRAWWINHATMLFQLDDKYIITDPIFDDHAAPFPWMIKRTSPTPITMEQLPKIDYILISHDHWDHLNYYSIKTLMGLNPNCTIIAPLGEGQLIRKWGYKVIIMDWRQQVKLGDIIITCFPARHMANRYGPLTMGRDLWASFLIEFKNATIYFTGDTAIGPHFKEVRDYVGRPIDLCPMPIGPQEPNSLMRLVHLDPKQAADMSKILQTRVSFPIHWGTFPLGTKPEIPDIIVLSQYWNEKQSGKLIVIKNGGYLEYVNGEFKLVDETSLIEQSYFEQQFVEYVQPKLPEEL</sequence>
<dbReference type="STRING" id="5722.A2F3W8"/>
<reference evidence="2" key="1">
    <citation type="submission" date="2006-10" db="EMBL/GenBank/DDBJ databases">
        <authorList>
            <person name="Amadeo P."/>
            <person name="Zhao Q."/>
            <person name="Wortman J."/>
            <person name="Fraser-Liggett C."/>
            <person name="Carlton J."/>
        </authorList>
    </citation>
    <scope>NUCLEOTIDE SEQUENCE</scope>
    <source>
        <strain evidence="2">G3</strain>
    </source>
</reference>
<dbReference type="OrthoDB" id="332863at2759"/>
<dbReference type="InterPro" id="IPR001279">
    <property type="entry name" value="Metallo-B-lactamas"/>
</dbReference>
<keyword evidence="3" id="KW-1185">Reference proteome</keyword>
<dbReference type="SUPFAM" id="SSF56281">
    <property type="entry name" value="Metallo-hydrolase/oxidoreductase"/>
    <property type="match status" value="1"/>
</dbReference>
<protein>
    <submittedName>
        <fullName evidence="2">Zn-dependent hydrolase of beta-lactamase, putative</fullName>
    </submittedName>
</protein>
<dbReference type="InParanoid" id="A2F3W8"/>